<keyword evidence="2" id="KW-0812">Transmembrane</keyword>
<dbReference type="EMBL" id="FMZO01000003">
    <property type="protein sequence ID" value="SDC68220.1"/>
    <property type="molecule type" value="Genomic_DNA"/>
</dbReference>
<evidence type="ECO:0000313" key="8">
    <source>
        <dbReference type="Proteomes" id="UP000198757"/>
    </source>
</evidence>
<dbReference type="PANTHER" id="PTHR12815:SF47">
    <property type="entry name" value="TRANSLOCATION AND ASSEMBLY MODULE SUBUNIT TAMA"/>
    <property type="match status" value="1"/>
</dbReference>
<dbReference type="GO" id="GO:0019867">
    <property type="term" value="C:outer membrane"/>
    <property type="evidence" value="ECO:0007669"/>
    <property type="project" value="InterPro"/>
</dbReference>
<keyword evidence="3" id="KW-0732">Signal</keyword>
<sequence length="766" mass="87276">MLFLSSCSIFTVVKKHPAGVPFVFETRIKVEDAVSKEEKSRLEAGLNEQLDDSIRSRRVDKVLWAVIKDPPKLDTSQISKSIQSMHYYLNAQGYFQDSIGYLTSVKKVEDQLRGTIQFYVWPRQATKIDSLAYVLQNDSLQKVTDENLENAFVKKGALFAQAPISAEMDRLVELYRNNGYLRFSRGLLFGLWDTLDVSLLEPTLDPLEQAAQLERLKNRRLNPTADLEIRTRPIEDSAAIRKYYVGNFVVYPNSSDTSGSNRKETLLNNITVVQTRNTFKPKIFPQNIYLKKGDPYDQRRYIRTLNRFNNIGSWRMVDIAQLPRDNQDTVDFAIRLLPAKKYNFTTNVEGSFSQSVLSGNFVGLGFSLGLQNRNFARAANLMSTNVNYLIELGQLTAGDIIQTQQFSATNTISYPRFIFPGMQGFKNNFRGNFRSLFTLSAASTERRYLFNLTSLSSAWGYEFGWRGRDYSSNNRTFNLSIKIPNIEYSYLIRRDSLDRMIARNPSIKNLFSDGLITSSIMKFIMPWGNIAGHSTNVIRANFEESGLLTGMIRNSFLDQHLYRFVKLDVEYAKLYQWAKTALVLRGFAGAGYELESTANPEKRAQMPFFKQYYSGGPNSMRAWQLRRLGPGSTIKSFEGEYSFPDRFGDMQLEANIEYRMPLFKMGGIPINGAVFTDIGNVWLLKKDAGLPDEIFKLGRLGTDLAVGSGAGVRVDLGFFVIRLDYAYKVKDPSPAPESLSYRNRFFAYPFIKGSQLQIGIGYPFIF</sequence>
<name>A0A1G6NJP7_NIADE</name>
<protein>
    <submittedName>
        <fullName evidence="7">Outer membrane protein assembly factor BamA</fullName>
    </submittedName>
</protein>
<comment type="subcellular location">
    <subcellularLocation>
        <location evidence="1">Membrane</location>
    </subcellularLocation>
</comment>
<dbReference type="PANTHER" id="PTHR12815">
    <property type="entry name" value="SORTING AND ASSEMBLY MACHINERY SAMM50 PROTEIN FAMILY MEMBER"/>
    <property type="match status" value="1"/>
</dbReference>
<evidence type="ECO:0000256" key="3">
    <source>
        <dbReference type="ARBA" id="ARBA00022729"/>
    </source>
</evidence>
<dbReference type="Gene3D" id="2.40.160.50">
    <property type="entry name" value="membrane protein fhac: a member of the omp85/tpsb transporter family"/>
    <property type="match status" value="1"/>
</dbReference>
<dbReference type="AlphaFoldDB" id="A0A1G6NJP7"/>
<dbReference type="Gene3D" id="3.10.20.310">
    <property type="entry name" value="membrane protein fhac"/>
    <property type="match status" value="1"/>
</dbReference>
<keyword evidence="5" id="KW-0998">Cell outer membrane</keyword>
<proteinExistence type="predicted"/>
<organism evidence="7 8">
    <name type="scientific">Niabella drilacis (strain DSM 25811 / CCM 8410 / CCUG 62505 / LMG 26954 / E90)</name>
    <dbReference type="NCBI Taxonomy" id="1285928"/>
    <lineage>
        <taxon>Bacteria</taxon>
        <taxon>Pseudomonadati</taxon>
        <taxon>Bacteroidota</taxon>
        <taxon>Chitinophagia</taxon>
        <taxon>Chitinophagales</taxon>
        <taxon>Chitinophagaceae</taxon>
        <taxon>Niabella</taxon>
    </lineage>
</organism>
<dbReference type="STRING" id="1285928.SAMN04487894_103305"/>
<keyword evidence="4" id="KW-0472">Membrane</keyword>
<gene>
    <name evidence="7" type="ORF">SAMN04487894_103305</name>
</gene>
<dbReference type="InterPro" id="IPR039910">
    <property type="entry name" value="D15-like"/>
</dbReference>
<dbReference type="Pfam" id="PF01103">
    <property type="entry name" value="Omp85"/>
    <property type="match status" value="1"/>
</dbReference>
<feature type="domain" description="Bacterial surface antigen (D15)" evidence="6">
    <location>
        <begin position="563"/>
        <end position="761"/>
    </location>
</feature>
<evidence type="ECO:0000256" key="4">
    <source>
        <dbReference type="ARBA" id="ARBA00023136"/>
    </source>
</evidence>
<dbReference type="Proteomes" id="UP000198757">
    <property type="component" value="Unassembled WGS sequence"/>
</dbReference>
<reference evidence="8" key="1">
    <citation type="submission" date="2016-10" db="EMBL/GenBank/DDBJ databases">
        <authorList>
            <person name="Varghese N."/>
            <person name="Submissions S."/>
        </authorList>
    </citation>
    <scope>NUCLEOTIDE SEQUENCE [LARGE SCALE GENOMIC DNA]</scope>
    <source>
        <strain evidence="8">DSM 25811 / CCM 8410 / LMG 26954 / E90</strain>
    </source>
</reference>
<accession>A0A1G6NJP7</accession>
<evidence type="ECO:0000256" key="2">
    <source>
        <dbReference type="ARBA" id="ARBA00022692"/>
    </source>
</evidence>
<dbReference type="InterPro" id="IPR000184">
    <property type="entry name" value="Bac_surfAg_D15"/>
</dbReference>
<evidence type="ECO:0000259" key="6">
    <source>
        <dbReference type="Pfam" id="PF01103"/>
    </source>
</evidence>
<evidence type="ECO:0000313" key="7">
    <source>
        <dbReference type="EMBL" id="SDC68220.1"/>
    </source>
</evidence>
<dbReference type="OrthoDB" id="9814535at2"/>
<keyword evidence="8" id="KW-1185">Reference proteome</keyword>
<evidence type="ECO:0000256" key="5">
    <source>
        <dbReference type="ARBA" id="ARBA00023237"/>
    </source>
</evidence>
<evidence type="ECO:0000256" key="1">
    <source>
        <dbReference type="ARBA" id="ARBA00004370"/>
    </source>
</evidence>